<evidence type="ECO:0008006" key="4">
    <source>
        <dbReference type="Google" id="ProtNLM"/>
    </source>
</evidence>
<proteinExistence type="predicted"/>
<reference evidence="2" key="1">
    <citation type="journal article" date="2019" name="G3 (Bethesda)">
        <title>Genome Assemblies of Two Rare Opportunistic Yeast Pathogens: Diutina rugosa (syn. Candida rugosa) and Trichomonascus ciferrii (syn. Candida ciferrii).</title>
        <authorList>
            <person name="Mixao V."/>
            <person name="Saus E."/>
            <person name="Hansen A.P."/>
            <person name="Lass-Florl C."/>
            <person name="Gabaldon T."/>
        </authorList>
    </citation>
    <scope>NUCLEOTIDE SEQUENCE</scope>
    <source>
        <strain evidence="2">CBS 4856</strain>
    </source>
</reference>
<feature type="compositionally biased region" description="Acidic residues" evidence="1">
    <location>
        <begin position="11"/>
        <end position="32"/>
    </location>
</feature>
<dbReference type="Pfam" id="PF09365">
    <property type="entry name" value="DUF2461"/>
    <property type="match status" value="1"/>
</dbReference>
<name>A0A642UPB3_9ASCO</name>
<dbReference type="NCBIfam" id="TIGR02453">
    <property type="entry name" value="TIGR02453 family protein"/>
    <property type="match status" value="1"/>
</dbReference>
<accession>A0A642UPB3</accession>
<feature type="region of interest" description="Disordered" evidence="1">
    <location>
        <begin position="1"/>
        <end position="67"/>
    </location>
</feature>
<dbReference type="AlphaFoldDB" id="A0A642UPB3"/>
<organism evidence="2 3">
    <name type="scientific">Trichomonascus ciferrii</name>
    <dbReference type="NCBI Taxonomy" id="44093"/>
    <lineage>
        <taxon>Eukaryota</taxon>
        <taxon>Fungi</taxon>
        <taxon>Dikarya</taxon>
        <taxon>Ascomycota</taxon>
        <taxon>Saccharomycotina</taxon>
        <taxon>Dipodascomycetes</taxon>
        <taxon>Dipodascales</taxon>
        <taxon>Trichomonascaceae</taxon>
        <taxon>Trichomonascus</taxon>
        <taxon>Trichomonascus ciferrii complex</taxon>
    </lineage>
</organism>
<dbReference type="VEuPathDB" id="FungiDB:TRICI_005804"/>
<dbReference type="PANTHER" id="PTHR36452">
    <property type="entry name" value="CHROMOSOME 12, WHOLE GENOME SHOTGUN SEQUENCE"/>
    <property type="match status" value="1"/>
</dbReference>
<dbReference type="OrthoDB" id="2537769at2759"/>
<sequence>MAVRGKKKAVEEDEESSGEEYKEEDEETESEELVPMTKGKRKSVGSSSGTPKRSKKADDDSDEDEEALDKGALYTKSSMQPQSLSFLAQVAANNDRDWFHDHKDDYTRSRKDYESFVMSVMETLMRYDSELPQLEPNDVCFRLHRDIRFSNDKTPYKTHYASVFSRTGKKGPFAGYYIVLRSGSCRIGAGYFPFGDRDTTPRKFQVLRDEIANDSSRLKSRLCKIHRNTGEKLYSASSDDVEGVVNEFIQANEEHSLKRCPTGYDKNHPDVKLLMLKSYIISRDVPLEDLYKLNGAEIVGKMLAELTPWVHYLNRRLVDTRN</sequence>
<comment type="caution">
    <text evidence="2">The sequence shown here is derived from an EMBL/GenBank/DDBJ whole genome shotgun (WGS) entry which is preliminary data.</text>
</comment>
<evidence type="ECO:0000313" key="2">
    <source>
        <dbReference type="EMBL" id="KAA8902880.1"/>
    </source>
</evidence>
<evidence type="ECO:0000256" key="1">
    <source>
        <dbReference type="SAM" id="MobiDB-lite"/>
    </source>
</evidence>
<evidence type="ECO:0000313" key="3">
    <source>
        <dbReference type="Proteomes" id="UP000761534"/>
    </source>
</evidence>
<gene>
    <name evidence="2" type="ORF">TRICI_005804</name>
</gene>
<protein>
    <recommendedName>
        <fullName evidence="4">DUF2461 domain-containing protein</fullName>
    </recommendedName>
</protein>
<dbReference type="Proteomes" id="UP000761534">
    <property type="component" value="Unassembled WGS sequence"/>
</dbReference>
<keyword evidence="3" id="KW-1185">Reference proteome</keyword>
<dbReference type="InterPro" id="IPR012808">
    <property type="entry name" value="CHP02453"/>
</dbReference>
<dbReference type="EMBL" id="SWFS01000456">
    <property type="protein sequence ID" value="KAA8902880.1"/>
    <property type="molecule type" value="Genomic_DNA"/>
</dbReference>
<dbReference type="PANTHER" id="PTHR36452:SF1">
    <property type="entry name" value="DUF2461 DOMAIN-CONTAINING PROTEIN"/>
    <property type="match status" value="1"/>
</dbReference>